<name>A0ABP6T1Q1_9ACTN</name>
<evidence type="ECO:0008006" key="5">
    <source>
        <dbReference type="Google" id="ProtNLM"/>
    </source>
</evidence>
<dbReference type="EMBL" id="BAAAYN010000026">
    <property type="protein sequence ID" value="GAA3389778.1"/>
    <property type="molecule type" value="Genomic_DNA"/>
</dbReference>
<proteinExistence type="predicted"/>
<keyword evidence="2" id="KW-0472">Membrane</keyword>
<dbReference type="Proteomes" id="UP001501676">
    <property type="component" value="Unassembled WGS sequence"/>
</dbReference>
<feature type="transmembrane region" description="Helical" evidence="2">
    <location>
        <begin position="155"/>
        <end position="172"/>
    </location>
</feature>
<feature type="region of interest" description="Disordered" evidence="1">
    <location>
        <begin position="397"/>
        <end position="427"/>
    </location>
</feature>
<evidence type="ECO:0000313" key="4">
    <source>
        <dbReference type="Proteomes" id="UP001501676"/>
    </source>
</evidence>
<feature type="transmembrane region" description="Helical" evidence="2">
    <location>
        <begin position="203"/>
        <end position="220"/>
    </location>
</feature>
<reference evidence="4" key="1">
    <citation type="journal article" date="2019" name="Int. J. Syst. Evol. Microbiol.">
        <title>The Global Catalogue of Microorganisms (GCM) 10K type strain sequencing project: providing services to taxonomists for standard genome sequencing and annotation.</title>
        <authorList>
            <consortium name="The Broad Institute Genomics Platform"/>
            <consortium name="The Broad Institute Genome Sequencing Center for Infectious Disease"/>
            <person name="Wu L."/>
            <person name="Ma J."/>
        </authorList>
    </citation>
    <scope>NUCLEOTIDE SEQUENCE [LARGE SCALE GENOMIC DNA]</scope>
    <source>
        <strain evidence="4">JCM 9458</strain>
    </source>
</reference>
<feature type="transmembrane region" description="Helical" evidence="2">
    <location>
        <begin position="331"/>
        <end position="348"/>
    </location>
</feature>
<evidence type="ECO:0000313" key="3">
    <source>
        <dbReference type="EMBL" id="GAA3389778.1"/>
    </source>
</evidence>
<feature type="transmembrane region" description="Helical" evidence="2">
    <location>
        <begin position="368"/>
        <end position="389"/>
    </location>
</feature>
<keyword evidence="2" id="KW-1133">Transmembrane helix</keyword>
<feature type="compositionally biased region" description="Low complexity" evidence="1">
    <location>
        <begin position="413"/>
        <end position="425"/>
    </location>
</feature>
<feature type="transmembrane region" description="Helical" evidence="2">
    <location>
        <begin position="232"/>
        <end position="251"/>
    </location>
</feature>
<comment type="caution">
    <text evidence="3">The sequence shown here is derived from an EMBL/GenBank/DDBJ whole genome shotgun (WGS) entry which is preliminary data.</text>
</comment>
<protein>
    <recommendedName>
        <fullName evidence="5">Glycosyltransferase RgtA/B/C/D-like domain-containing protein</fullName>
    </recommendedName>
</protein>
<accession>A0ABP6T1Q1</accession>
<keyword evidence="2" id="KW-0812">Transmembrane</keyword>
<evidence type="ECO:0000256" key="2">
    <source>
        <dbReference type="SAM" id="Phobius"/>
    </source>
</evidence>
<feature type="transmembrane region" description="Helical" evidence="2">
    <location>
        <begin position="293"/>
        <end position="319"/>
    </location>
</feature>
<feature type="transmembrane region" description="Helical" evidence="2">
    <location>
        <begin position="103"/>
        <end position="122"/>
    </location>
</feature>
<organism evidence="3 4">
    <name type="scientific">Cryptosporangium minutisporangium</name>
    <dbReference type="NCBI Taxonomy" id="113569"/>
    <lineage>
        <taxon>Bacteria</taxon>
        <taxon>Bacillati</taxon>
        <taxon>Actinomycetota</taxon>
        <taxon>Actinomycetes</taxon>
        <taxon>Cryptosporangiales</taxon>
        <taxon>Cryptosporangiaceae</taxon>
        <taxon>Cryptosporangium</taxon>
    </lineage>
</organism>
<dbReference type="RefSeq" id="WP_345729799.1">
    <property type="nucleotide sequence ID" value="NZ_BAAAYN010000026.1"/>
</dbReference>
<evidence type="ECO:0000256" key="1">
    <source>
        <dbReference type="SAM" id="MobiDB-lite"/>
    </source>
</evidence>
<feature type="transmembrane region" description="Helical" evidence="2">
    <location>
        <begin position="179"/>
        <end position="197"/>
    </location>
</feature>
<feature type="transmembrane region" description="Helical" evidence="2">
    <location>
        <begin position="27"/>
        <end position="53"/>
    </location>
</feature>
<gene>
    <name evidence="3" type="ORF">GCM10020369_41210</name>
</gene>
<sequence length="660" mass="71156">MTTYVPTAPPRGEPRRRIGGTRGLHPYALVAAVIAAVHGVVIGAMGVAGYFYLDDIDMTAEAGKHPFGWDYITLPLNDHLTPGLRTFYWISAYFAPYDNDSTVVVRLLLQTVATLLMAYLLAQLLGPGRPALLALGLYAFSPLLVPSLLSLSSGVNLVPTHIGILLLLVMHIRYEATRALGYAAIGALGVLLAVCFWEKAVLSVALAPLLTLLYLSRGGIRARIRALFRSWLAWLIYALPIVAFFVVFLTGDYASSGKTPSIGDTWELFSDAWVGSLAPSLVGGPWTWFSLDVVYYSASSPGAVAIIAGQLAAVVLSALGVRRNGWWALRAWLLPATVLVGTSVLLAAGRFEYVGVILARNFHYFSELTIPLVLAAVMLLVVPDPVAVADRGRFGIWPQEPDPTATGRDEQPAGDAPADGSAPEPSGGGVTRPVGIGLVIAVVAYALSYGTTVGSFEKRWVDNPIRDYMTTALRDLETNTAKGPIAIYDTFVAGTVANFISTNRRTSDVFRPVERHLPDAVRWDDASGPMYMFDQGGHLLRARFVEEATSADQPGVFCAHPLRGVGSVTVRLNKRMPHPDSYLRLDYLSQTPTTVTVRLADGARTFAPRRFAEPTLNTGKYSSLMLGTPNKAYDRVVVSTTDPDAIVCLAAKAGRPEPTL</sequence>
<keyword evidence="4" id="KW-1185">Reference proteome</keyword>